<evidence type="ECO:0000256" key="2">
    <source>
        <dbReference type="ARBA" id="ARBA00022603"/>
    </source>
</evidence>
<dbReference type="EC" id="2.1.1.163" evidence="5"/>
<evidence type="ECO:0000256" key="4">
    <source>
        <dbReference type="ARBA" id="ARBA00022691"/>
    </source>
</evidence>
<comment type="function">
    <text evidence="5">Methyltransferase required for the conversion of demethylmenaquinol (DMKH2) to menaquinol (MKH2).</text>
</comment>
<comment type="similarity">
    <text evidence="5">Belongs to the class I-like SAM-binding methyltransferase superfamily. MenG/UbiE family.</text>
</comment>
<dbReference type="Proteomes" id="UP000019678">
    <property type="component" value="Unassembled WGS sequence"/>
</dbReference>
<dbReference type="PANTHER" id="PTHR43591">
    <property type="entry name" value="METHYLTRANSFERASE"/>
    <property type="match status" value="1"/>
</dbReference>
<comment type="caution">
    <text evidence="5">Lacks conserved residue(s) required for the propagation of feature annotation.</text>
</comment>
<reference evidence="6 7" key="1">
    <citation type="submission" date="2013-05" db="EMBL/GenBank/DDBJ databases">
        <title>Genome assembly of Chondromyces apiculatus DSM 436.</title>
        <authorList>
            <person name="Sharma G."/>
            <person name="Khatri I."/>
            <person name="Kaur C."/>
            <person name="Mayilraj S."/>
            <person name="Subramanian S."/>
        </authorList>
    </citation>
    <scope>NUCLEOTIDE SEQUENCE [LARGE SCALE GENOMIC DNA]</scope>
    <source>
        <strain evidence="6 7">DSM 436</strain>
    </source>
</reference>
<dbReference type="AlphaFoldDB" id="A0A017TG83"/>
<dbReference type="GO" id="GO:0006744">
    <property type="term" value="P:ubiquinone biosynthetic process"/>
    <property type="evidence" value="ECO:0007669"/>
    <property type="project" value="UniProtKB-UniPathway"/>
</dbReference>
<comment type="pathway">
    <text evidence="5">Quinol/quinone metabolism; menaquinone biosynthesis; menaquinol from 1,4-dihydroxy-2-naphthoate: step 2/2.</text>
</comment>
<sequence>MRGGSGEMFDAIAARYDLMNRLLSMGLDQGWRREAVRSLELGSRAPHGTVLDLATGTGDLALAIADAHDVRVIGIDPSAKMLEVGKQKVRYAHLDHRVELRLGDAQALELEDQSVDGVTMAFGIRNVPDRPKALREMARVTRDGGRVAILELSEPRDGILSKLAQVHIHTVVPWLGSVLSGASEYGYLQKSIAAFPPPEEFAETMRQSGLDVVSVEPLTFGVVCLYVGTPSRGGRGVAGGRAGKG</sequence>
<dbReference type="HAMAP" id="MF_01813">
    <property type="entry name" value="MenG_UbiE_methyltr"/>
    <property type="match status" value="1"/>
</dbReference>
<evidence type="ECO:0000313" key="7">
    <source>
        <dbReference type="Proteomes" id="UP000019678"/>
    </source>
</evidence>
<dbReference type="NCBIfam" id="TIGR01934">
    <property type="entry name" value="MenG_MenH_UbiE"/>
    <property type="match status" value="1"/>
</dbReference>
<protein>
    <recommendedName>
        <fullName evidence="5">Demethylmenaquinone methyltransferase</fullName>
        <ecNumber evidence="5">2.1.1.163</ecNumber>
    </recommendedName>
</protein>
<dbReference type="SUPFAM" id="SSF53335">
    <property type="entry name" value="S-adenosyl-L-methionine-dependent methyltransferases"/>
    <property type="match status" value="1"/>
</dbReference>
<dbReference type="GO" id="GO:0032259">
    <property type="term" value="P:methylation"/>
    <property type="evidence" value="ECO:0007669"/>
    <property type="project" value="UniProtKB-KW"/>
</dbReference>
<dbReference type="UniPathway" id="UPA00079">
    <property type="reaction ID" value="UER00169"/>
</dbReference>
<dbReference type="Pfam" id="PF01209">
    <property type="entry name" value="Ubie_methyltran"/>
    <property type="match status" value="1"/>
</dbReference>
<dbReference type="PANTHER" id="PTHR43591:SF24">
    <property type="entry name" value="2-METHOXY-6-POLYPRENYL-1,4-BENZOQUINOL METHYLASE, MITOCHONDRIAL"/>
    <property type="match status" value="1"/>
</dbReference>
<keyword evidence="1 5" id="KW-0474">Menaquinone biosynthesis</keyword>
<dbReference type="InterPro" id="IPR004033">
    <property type="entry name" value="UbiE/COQ5_MeTrFase"/>
</dbReference>
<dbReference type="GO" id="GO:0043770">
    <property type="term" value="F:demethylmenaquinone methyltransferase activity"/>
    <property type="evidence" value="ECO:0007669"/>
    <property type="project" value="UniProtKB-UniRule"/>
</dbReference>
<evidence type="ECO:0000313" key="6">
    <source>
        <dbReference type="EMBL" id="EYF07576.1"/>
    </source>
</evidence>
<dbReference type="InterPro" id="IPR023576">
    <property type="entry name" value="UbiE/COQ5_MeTrFase_CS"/>
</dbReference>
<organism evidence="6 7">
    <name type="scientific">Chondromyces apiculatus DSM 436</name>
    <dbReference type="NCBI Taxonomy" id="1192034"/>
    <lineage>
        <taxon>Bacteria</taxon>
        <taxon>Pseudomonadati</taxon>
        <taxon>Myxococcota</taxon>
        <taxon>Polyangia</taxon>
        <taxon>Polyangiales</taxon>
        <taxon>Polyangiaceae</taxon>
        <taxon>Chondromyces</taxon>
    </lineage>
</organism>
<dbReference type="STRING" id="1192034.CAP_8699"/>
<name>A0A017TG83_9BACT</name>
<dbReference type="Gene3D" id="3.40.50.150">
    <property type="entry name" value="Vaccinia Virus protein VP39"/>
    <property type="match status" value="1"/>
</dbReference>
<evidence type="ECO:0000256" key="3">
    <source>
        <dbReference type="ARBA" id="ARBA00022679"/>
    </source>
</evidence>
<gene>
    <name evidence="5" type="primary">menG</name>
    <name evidence="6" type="ORF">CAP_8699</name>
</gene>
<proteinExistence type="inferred from homology"/>
<dbReference type="InterPro" id="IPR029063">
    <property type="entry name" value="SAM-dependent_MTases_sf"/>
</dbReference>
<evidence type="ECO:0000256" key="5">
    <source>
        <dbReference type="HAMAP-Rule" id="MF_01813"/>
    </source>
</evidence>
<keyword evidence="4 5" id="KW-0949">S-adenosyl-L-methionine</keyword>
<dbReference type="GO" id="GO:0009234">
    <property type="term" value="P:menaquinone biosynthetic process"/>
    <property type="evidence" value="ECO:0007669"/>
    <property type="project" value="UniProtKB-UniRule"/>
</dbReference>
<feature type="binding site" evidence="5">
    <location>
        <position position="57"/>
    </location>
    <ligand>
        <name>S-adenosyl-L-methionine</name>
        <dbReference type="ChEBI" id="CHEBI:59789"/>
    </ligand>
</feature>
<feature type="binding site" evidence="5">
    <location>
        <position position="76"/>
    </location>
    <ligand>
        <name>S-adenosyl-L-methionine</name>
        <dbReference type="ChEBI" id="CHEBI:59789"/>
    </ligand>
</feature>
<dbReference type="UniPathway" id="UPA00232"/>
<comment type="catalytic activity">
    <reaction evidence="5">
        <text>a 2-demethylmenaquinol + S-adenosyl-L-methionine = a menaquinol + S-adenosyl-L-homocysteine + H(+)</text>
        <dbReference type="Rhea" id="RHEA:42640"/>
        <dbReference type="Rhea" id="RHEA-COMP:9539"/>
        <dbReference type="Rhea" id="RHEA-COMP:9563"/>
        <dbReference type="ChEBI" id="CHEBI:15378"/>
        <dbReference type="ChEBI" id="CHEBI:18151"/>
        <dbReference type="ChEBI" id="CHEBI:55437"/>
        <dbReference type="ChEBI" id="CHEBI:57856"/>
        <dbReference type="ChEBI" id="CHEBI:59789"/>
        <dbReference type="EC" id="2.1.1.163"/>
    </reaction>
</comment>
<dbReference type="EMBL" id="ASRX01000009">
    <property type="protein sequence ID" value="EYF07576.1"/>
    <property type="molecule type" value="Genomic_DNA"/>
</dbReference>
<dbReference type="PROSITE" id="PS51608">
    <property type="entry name" value="SAM_MT_UBIE"/>
    <property type="match status" value="1"/>
</dbReference>
<feature type="binding site" evidence="5">
    <location>
        <begin position="104"/>
        <end position="105"/>
    </location>
    <ligand>
        <name>S-adenosyl-L-methionine</name>
        <dbReference type="ChEBI" id="CHEBI:59789"/>
    </ligand>
</feature>
<dbReference type="eggNOG" id="COG2226">
    <property type="taxonomic scope" value="Bacteria"/>
</dbReference>
<dbReference type="CDD" id="cd02440">
    <property type="entry name" value="AdoMet_MTases"/>
    <property type="match status" value="1"/>
</dbReference>
<comment type="caution">
    <text evidence="6">The sequence shown here is derived from an EMBL/GenBank/DDBJ whole genome shotgun (WGS) entry which is preliminary data.</text>
</comment>
<keyword evidence="3 5" id="KW-0808">Transferase</keyword>
<dbReference type="NCBIfam" id="NF001244">
    <property type="entry name" value="PRK00216.1-5"/>
    <property type="match status" value="1"/>
</dbReference>
<keyword evidence="2 5" id="KW-0489">Methyltransferase</keyword>
<keyword evidence="7" id="KW-1185">Reference proteome</keyword>
<accession>A0A017TG83</accession>
<dbReference type="PROSITE" id="PS01183">
    <property type="entry name" value="UBIE_1"/>
    <property type="match status" value="1"/>
</dbReference>
<evidence type="ECO:0000256" key="1">
    <source>
        <dbReference type="ARBA" id="ARBA00022428"/>
    </source>
</evidence>